<dbReference type="AlphaFoldDB" id="A0A3N4JV01"/>
<evidence type="ECO:0000256" key="1">
    <source>
        <dbReference type="SAM" id="MobiDB-lite"/>
    </source>
</evidence>
<dbReference type="OrthoDB" id="5476638at2759"/>
<dbReference type="STRING" id="1336337.A0A3N4JV01"/>
<keyword evidence="3" id="KW-1185">Reference proteome</keyword>
<organism evidence="2 3">
    <name type="scientific">Choiromyces venosus 120613-1</name>
    <dbReference type="NCBI Taxonomy" id="1336337"/>
    <lineage>
        <taxon>Eukaryota</taxon>
        <taxon>Fungi</taxon>
        <taxon>Dikarya</taxon>
        <taxon>Ascomycota</taxon>
        <taxon>Pezizomycotina</taxon>
        <taxon>Pezizomycetes</taxon>
        <taxon>Pezizales</taxon>
        <taxon>Tuberaceae</taxon>
        <taxon>Choiromyces</taxon>
    </lineage>
</organism>
<protein>
    <submittedName>
        <fullName evidence="2">Uncharacterized protein</fullName>
    </submittedName>
</protein>
<accession>A0A3N4JV01</accession>
<dbReference type="Proteomes" id="UP000276215">
    <property type="component" value="Unassembled WGS sequence"/>
</dbReference>
<evidence type="ECO:0000313" key="3">
    <source>
        <dbReference type="Proteomes" id="UP000276215"/>
    </source>
</evidence>
<reference evidence="2 3" key="1">
    <citation type="journal article" date="2018" name="Nat. Ecol. Evol.">
        <title>Pezizomycetes genomes reveal the molecular basis of ectomycorrhizal truffle lifestyle.</title>
        <authorList>
            <person name="Murat C."/>
            <person name="Payen T."/>
            <person name="Noel B."/>
            <person name="Kuo A."/>
            <person name="Morin E."/>
            <person name="Chen J."/>
            <person name="Kohler A."/>
            <person name="Krizsan K."/>
            <person name="Balestrini R."/>
            <person name="Da Silva C."/>
            <person name="Montanini B."/>
            <person name="Hainaut M."/>
            <person name="Levati E."/>
            <person name="Barry K.W."/>
            <person name="Belfiori B."/>
            <person name="Cichocki N."/>
            <person name="Clum A."/>
            <person name="Dockter R.B."/>
            <person name="Fauchery L."/>
            <person name="Guy J."/>
            <person name="Iotti M."/>
            <person name="Le Tacon F."/>
            <person name="Lindquist E.A."/>
            <person name="Lipzen A."/>
            <person name="Malagnac F."/>
            <person name="Mello A."/>
            <person name="Molinier V."/>
            <person name="Miyauchi S."/>
            <person name="Poulain J."/>
            <person name="Riccioni C."/>
            <person name="Rubini A."/>
            <person name="Sitrit Y."/>
            <person name="Splivallo R."/>
            <person name="Traeger S."/>
            <person name="Wang M."/>
            <person name="Zifcakova L."/>
            <person name="Wipf D."/>
            <person name="Zambonelli A."/>
            <person name="Paolocci F."/>
            <person name="Nowrousian M."/>
            <person name="Ottonello S."/>
            <person name="Baldrian P."/>
            <person name="Spatafora J.W."/>
            <person name="Henrissat B."/>
            <person name="Nagy L.G."/>
            <person name="Aury J.M."/>
            <person name="Wincker P."/>
            <person name="Grigoriev I.V."/>
            <person name="Bonfante P."/>
            <person name="Martin F.M."/>
        </authorList>
    </citation>
    <scope>NUCLEOTIDE SEQUENCE [LARGE SCALE GENOMIC DNA]</scope>
    <source>
        <strain evidence="2 3">120613-1</strain>
    </source>
</reference>
<sequence length="218" mass="24803">MIKTTSETEALIKWLEELENLKKTKKGSRVSKKQISKEVVGKILIKPEVKVDYKYDNLLKSYHEAVKLNSQSGWDLSMDDLDEGKKTLQEKLLSQCPFFFHLKVIFGDYPIIQSPIHYDSGVSNEEAAIAVEGLLTVIGGDGRELGEEEQEGNSNSGEKEGYHERRRKVVGAAERREGIMQIGQEEEEEVSLYELDIREDVEAEGEIWENELLPDSNQ</sequence>
<feature type="region of interest" description="Disordered" evidence="1">
    <location>
        <begin position="145"/>
        <end position="167"/>
    </location>
</feature>
<gene>
    <name evidence="2" type="ORF">L873DRAFT_1788849</name>
</gene>
<evidence type="ECO:0000313" key="2">
    <source>
        <dbReference type="EMBL" id="RPB00672.1"/>
    </source>
</evidence>
<dbReference type="EMBL" id="ML120378">
    <property type="protein sequence ID" value="RPB00672.1"/>
    <property type="molecule type" value="Genomic_DNA"/>
</dbReference>
<name>A0A3N4JV01_9PEZI</name>
<proteinExistence type="predicted"/>